<proteinExistence type="predicted"/>
<dbReference type="Proteomes" id="UP000199518">
    <property type="component" value="Unassembled WGS sequence"/>
</dbReference>
<protein>
    <submittedName>
        <fullName evidence="1">Uncharacterized protein</fullName>
    </submittedName>
</protein>
<reference evidence="2" key="1">
    <citation type="submission" date="2016-10" db="EMBL/GenBank/DDBJ databases">
        <authorList>
            <person name="Varghese N."/>
            <person name="Submissions S."/>
        </authorList>
    </citation>
    <scope>NUCLEOTIDE SEQUENCE [LARGE SCALE GENOMIC DNA]</scope>
    <source>
        <strain evidence="2">DSM 26348</strain>
    </source>
</reference>
<accession>A0A1I3SLN7</accession>
<evidence type="ECO:0000313" key="2">
    <source>
        <dbReference type="Proteomes" id="UP000199518"/>
    </source>
</evidence>
<dbReference type="EMBL" id="FOQD01000024">
    <property type="protein sequence ID" value="SFJ58336.1"/>
    <property type="molecule type" value="Genomic_DNA"/>
</dbReference>
<dbReference type="AlphaFoldDB" id="A0A1I3SLN7"/>
<gene>
    <name evidence="1" type="ORF">SAMN05421753_12440</name>
</gene>
<name>A0A1I3SLN7_9PLAN</name>
<evidence type="ECO:0000313" key="1">
    <source>
        <dbReference type="EMBL" id="SFJ58336.1"/>
    </source>
</evidence>
<organism evidence="1 2">
    <name type="scientific">Planctomicrobium piriforme</name>
    <dbReference type="NCBI Taxonomy" id="1576369"/>
    <lineage>
        <taxon>Bacteria</taxon>
        <taxon>Pseudomonadati</taxon>
        <taxon>Planctomycetota</taxon>
        <taxon>Planctomycetia</taxon>
        <taxon>Planctomycetales</taxon>
        <taxon>Planctomycetaceae</taxon>
        <taxon>Planctomicrobium</taxon>
    </lineage>
</organism>
<sequence>MKDLSFRKRMLRSRQNLSRCCGADVATEAAYGAAIAKNSSSISHETPPLPRLRRTSSGWIVSAGEFDKIPNPREIT</sequence>
<keyword evidence="2" id="KW-1185">Reference proteome</keyword>